<dbReference type="OrthoDB" id="8451710at2"/>
<dbReference type="EMBL" id="FOYP01000001">
    <property type="protein sequence ID" value="SFR34566.1"/>
    <property type="molecule type" value="Genomic_DNA"/>
</dbReference>
<accession>A0A1I6FXC1</accession>
<dbReference type="InterPro" id="IPR025870">
    <property type="entry name" value="Glyoxalase-like_dom"/>
</dbReference>
<evidence type="ECO:0000259" key="1">
    <source>
        <dbReference type="Pfam" id="PF13468"/>
    </source>
</evidence>
<feature type="domain" description="Glyoxalase-like" evidence="1">
    <location>
        <begin position="4"/>
        <end position="169"/>
    </location>
</feature>
<reference evidence="3" key="1">
    <citation type="submission" date="2016-10" db="EMBL/GenBank/DDBJ databases">
        <authorList>
            <person name="Varghese N."/>
            <person name="Submissions S."/>
        </authorList>
    </citation>
    <scope>NUCLEOTIDE SEQUENCE [LARGE SCALE GENOMIC DNA]</scope>
    <source>
        <strain evidence="3">DSM 26879</strain>
    </source>
</reference>
<dbReference type="Pfam" id="PF13468">
    <property type="entry name" value="Glyoxalase_3"/>
    <property type="match status" value="1"/>
</dbReference>
<keyword evidence="3" id="KW-1185">Reference proteome</keyword>
<dbReference type="AlphaFoldDB" id="A0A1I6FXC1"/>
<sequence>MFTLDHIAVAATDLQKGTDWVQARLGVALQPGGAHPRYGTHNMLLGLADGLYLEVIAKDPAQTPQAGHSWFGLDHFSGGPRLANWICRADDLAAYEAVAGPAQALTRGDLQWDITVPDGGDLPHGGAYPTLLRWAAGTVHPAQKLTPSGLRLVDFCVAHPDARAIAQMLRMDDPRIRFETGTAGFRATFDGPDGEKVLS</sequence>
<name>A0A1I6FXC1_9RHOB</name>
<evidence type="ECO:0000313" key="3">
    <source>
        <dbReference type="Proteomes" id="UP000199478"/>
    </source>
</evidence>
<proteinExistence type="predicted"/>
<dbReference type="STRING" id="390270.SAMN04488005_0673"/>
<organism evidence="2 3">
    <name type="scientific">Yoonia tamlensis</name>
    <dbReference type="NCBI Taxonomy" id="390270"/>
    <lineage>
        <taxon>Bacteria</taxon>
        <taxon>Pseudomonadati</taxon>
        <taxon>Pseudomonadota</taxon>
        <taxon>Alphaproteobacteria</taxon>
        <taxon>Rhodobacterales</taxon>
        <taxon>Paracoccaceae</taxon>
        <taxon>Yoonia</taxon>
    </lineage>
</organism>
<protein>
    <submittedName>
        <fullName evidence="2">Glyoxalase-like domain-containing protein</fullName>
    </submittedName>
</protein>
<evidence type="ECO:0000313" key="2">
    <source>
        <dbReference type="EMBL" id="SFR34566.1"/>
    </source>
</evidence>
<dbReference type="RefSeq" id="WP_090196432.1">
    <property type="nucleotide sequence ID" value="NZ_FOYP01000001.1"/>
</dbReference>
<dbReference type="InterPro" id="IPR029068">
    <property type="entry name" value="Glyas_Bleomycin-R_OHBP_Dase"/>
</dbReference>
<dbReference type="Gene3D" id="3.10.180.10">
    <property type="entry name" value="2,3-Dihydroxybiphenyl 1,2-Dioxygenase, domain 1"/>
    <property type="match status" value="1"/>
</dbReference>
<gene>
    <name evidence="2" type="ORF">SAMN04488005_0673</name>
</gene>
<dbReference type="Proteomes" id="UP000199478">
    <property type="component" value="Unassembled WGS sequence"/>
</dbReference>